<dbReference type="Pfam" id="PF14806">
    <property type="entry name" value="Coatomer_b_Cpla"/>
    <property type="match status" value="1"/>
</dbReference>
<evidence type="ECO:0000259" key="2">
    <source>
        <dbReference type="Pfam" id="PF14806"/>
    </source>
</evidence>
<dbReference type="InterPro" id="IPR016460">
    <property type="entry name" value="COPB1"/>
</dbReference>
<feature type="compositionally biased region" description="Low complexity" evidence="1">
    <location>
        <begin position="85"/>
        <end position="98"/>
    </location>
</feature>
<keyword evidence="3" id="KW-1185">Reference proteome</keyword>
<sequence length="98" mass="10194">MKLLTTDAALEGDCGFLAANFCAHSIFGEDALANVSIEKADPLDSMSAIIGHIRIRAKSQGMALSLGDKINHAQKERKPVERGGARAAMNAAAAAATK</sequence>
<dbReference type="GO" id="GO:0006888">
    <property type="term" value="P:endoplasmic reticulum to Golgi vesicle-mediated transport"/>
    <property type="evidence" value="ECO:0007669"/>
    <property type="project" value="TreeGrafter"/>
</dbReference>
<evidence type="ECO:0000313" key="4">
    <source>
        <dbReference type="WBParaSite" id="GPLIN_000178800"/>
    </source>
</evidence>
<dbReference type="WBParaSite" id="GPLIN_000178800">
    <property type="protein sequence ID" value="GPLIN_000178800"/>
    <property type="gene ID" value="GPLIN_000178800"/>
</dbReference>
<reference evidence="3" key="2">
    <citation type="submission" date="2014-05" db="EMBL/GenBank/DDBJ databases">
        <title>The genome and life-stage specific transcriptomes of Globodera pallida elucidate key aspects of plant parasitism by a cyst nematode.</title>
        <authorList>
            <person name="Cotton J.A."/>
            <person name="Lilley C.J."/>
            <person name="Jones L.M."/>
            <person name="Kikuchi T."/>
            <person name="Reid A.J."/>
            <person name="Thorpe P."/>
            <person name="Tsai I.J."/>
            <person name="Beasley H."/>
            <person name="Blok V."/>
            <person name="Cock P.J.A."/>
            <person name="Van den Akker S.E."/>
            <person name="Holroyd N."/>
            <person name="Hunt M."/>
            <person name="Mantelin S."/>
            <person name="Naghra H."/>
            <person name="Pain A."/>
            <person name="Palomares-Rius J.E."/>
            <person name="Zarowiecki M."/>
            <person name="Berriman M."/>
            <person name="Jones J.T."/>
            <person name="Urwin P.E."/>
        </authorList>
    </citation>
    <scope>NUCLEOTIDE SEQUENCE [LARGE SCALE GENOMIC DNA]</scope>
    <source>
        <strain evidence="3">Lindley</strain>
    </source>
</reference>
<dbReference type="PANTHER" id="PTHR10635:SF0">
    <property type="entry name" value="COATOMER SUBUNIT BETA"/>
    <property type="match status" value="1"/>
</dbReference>
<dbReference type="GO" id="GO:0030126">
    <property type="term" value="C:COPI vesicle coat"/>
    <property type="evidence" value="ECO:0007669"/>
    <property type="project" value="TreeGrafter"/>
</dbReference>
<proteinExistence type="predicted"/>
<feature type="region of interest" description="Disordered" evidence="1">
    <location>
        <begin position="69"/>
        <end position="98"/>
    </location>
</feature>
<reference evidence="4" key="3">
    <citation type="submission" date="2016-06" db="UniProtKB">
        <authorList>
            <consortium name="WormBaseParasite"/>
        </authorList>
    </citation>
    <scope>IDENTIFICATION</scope>
</reference>
<dbReference type="GO" id="GO:0006886">
    <property type="term" value="P:intracellular protein transport"/>
    <property type="evidence" value="ECO:0007669"/>
    <property type="project" value="InterPro"/>
</dbReference>
<accession>A0A183BMF3</accession>
<dbReference type="AlphaFoldDB" id="A0A183BMF3"/>
<evidence type="ECO:0000256" key="1">
    <source>
        <dbReference type="SAM" id="MobiDB-lite"/>
    </source>
</evidence>
<evidence type="ECO:0000313" key="3">
    <source>
        <dbReference type="Proteomes" id="UP000050741"/>
    </source>
</evidence>
<organism evidence="3 4">
    <name type="scientific">Globodera pallida</name>
    <name type="common">Potato cyst nematode worm</name>
    <name type="synonym">Heterodera pallida</name>
    <dbReference type="NCBI Taxonomy" id="36090"/>
    <lineage>
        <taxon>Eukaryota</taxon>
        <taxon>Metazoa</taxon>
        <taxon>Ecdysozoa</taxon>
        <taxon>Nematoda</taxon>
        <taxon>Chromadorea</taxon>
        <taxon>Rhabditida</taxon>
        <taxon>Tylenchina</taxon>
        <taxon>Tylenchomorpha</taxon>
        <taxon>Tylenchoidea</taxon>
        <taxon>Heteroderidae</taxon>
        <taxon>Heteroderinae</taxon>
        <taxon>Globodera</taxon>
    </lineage>
</organism>
<dbReference type="Proteomes" id="UP000050741">
    <property type="component" value="Unassembled WGS sequence"/>
</dbReference>
<protein>
    <submittedName>
        <fullName evidence="4">Coatomer_b_Cpla domain-containing protein</fullName>
    </submittedName>
</protein>
<feature type="domain" description="Coatomer beta subunit appendage platform" evidence="2">
    <location>
        <begin position="1"/>
        <end position="70"/>
    </location>
</feature>
<dbReference type="InterPro" id="IPR029446">
    <property type="entry name" value="COPB1_appendage_platform_dom"/>
</dbReference>
<dbReference type="PANTHER" id="PTHR10635">
    <property type="entry name" value="COATOMER SUBUNIT BETA"/>
    <property type="match status" value="1"/>
</dbReference>
<name>A0A183BMF3_GLOPA</name>
<dbReference type="GO" id="GO:0006891">
    <property type="term" value="P:intra-Golgi vesicle-mediated transport"/>
    <property type="evidence" value="ECO:0007669"/>
    <property type="project" value="TreeGrafter"/>
</dbReference>
<reference evidence="3" key="1">
    <citation type="submission" date="2013-12" db="EMBL/GenBank/DDBJ databases">
        <authorList>
            <person name="Aslett M."/>
        </authorList>
    </citation>
    <scope>NUCLEOTIDE SEQUENCE [LARGE SCALE GENOMIC DNA]</scope>
    <source>
        <strain evidence="3">Lindley</strain>
    </source>
</reference>
<feature type="compositionally biased region" description="Basic and acidic residues" evidence="1">
    <location>
        <begin position="69"/>
        <end position="84"/>
    </location>
</feature>